<evidence type="ECO:0000256" key="1">
    <source>
        <dbReference type="SAM" id="MobiDB-lite"/>
    </source>
</evidence>
<feature type="chain" id="PRO_5008099146" description="Filamentous hemagglutinin" evidence="2">
    <location>
        <begin position="22"/>
        <end position="352"/>
    </location>
</feature>
<reference evidence="3 4" key="1">
    <citation type="submission" date="2016-04" db="EMBL/GenBank/DDBJ databases">
        <title>Acidithiobacillus ferrooxidans genome sequencing and assembly.</title>
        <authorList>
            <person name="Zhou Z."/>
        </authorList>
    </citation>
    <scope>NUCLEOTIDE SEQUENCE [LARGE SCALE GENOMIC DNA]</scope>
    <source>
        <strain evidence="3 4">BY0502</strain>
    </source>
</reference>
<name>A0A179B9R7_ACIFR</name>
<keyword evidence="4" id="KW-1185">Reference proteome</keyword>
<dbReference type="OrthoDB" id="9987354at2"/>
<sequence>MKKSALLVSALALAFSGAAFARDNGNPPPPPPHHSAKPAKANSDVVKLGVVHGNSVSATSGTGLNNSQTNIGSDAAINNQAFENATGVVSVNQNSGANGLLQNQTQVQVNAVSGDIKAKMESVDLGLVHGNRIGVSTDGAQTNYNGNAYLGDHAFANTAGIISLNQNSGANSLLDNQTNVQVNELSPCANGSCFTGKVDLISLQGGAVLGNTVNISADPGYNWYGQNGLTNYNANATINGDTFNGASGIISANQNSGANSLLQNQTNVQVSQVGSSSGNAFGALGGVVAGNALQVSATGNPCNPCAFTQANYAANATIGGNAFQHASGVIALNQNTGANSMLQNQTSIQVNN</sequence>
<evidence type="ECO:0000256" key="2">
    <source>
        <dbReference type="SAM" id="SignalP"/>
    </source>
</evidence>
<proteinExistence type="predicted"/>
<dbReference type="EMBL" id="LVXZ01000171">
    <property type="protein sequence ID" value="OAP88160.1"/>
    <property type="molecule type" value="Genomic_DNA"/>
</dbReference>
<evidence type="ECO:0000313" key="4">
    <source>
        <dbReference type="Proteomes" id="UP000078302"/>
    </source>
</evidence>
<keyword evidence="2" id="KW-0732">Signal</keyword>
<dbReference type="AlphaFoldDB" id="A0A179B9R7"/>
<evidence type="ECO:0000313" key="3">
    <source>
        <dbReference type="EMBL" id="OAP88160.1"/>
    </source>
</evidence>
<gene>
    <name evidence="3" type="ORF">A4H96_11710</name>
</gene>
<feature type="region of interest" description="Disordered" evidence="1">
    <location>
        <begin position="22"/>
        <end position="41"/>
    </location>
</feature>
<organism evidence="3 4">
    <name type="scientific">Acidithiobacillus ferrooxidans</name>
    <name type="common">Thiobacillus ferrooxidans</name>
    <dbReference type="NCBI Taxonomy" id="920"/>
    <lineage>
        <taxon>Bacteria</taxon>
        <taxon>Pseudomonadati</taxon>
        <taxon>Pseudomonadota</taxon>
        <taxon>Acidithiobacillia</taxon>
        <taxon>Acidithiobacillales</taxon>
        <taxon>Acidithiobacillaceae</taxon>
        <taxon>Acidithiobacillus</taxon>
    </lineage>
</organism>
<dbReference type="Proteomes" id="UP000078302">
    <property type="component" value="Unassembled WGS sequence"/>
</dbReference>
<dbReference type="RefSeq" id="WP_064219761.1">
    <property type="nucleotide sequence ID" value="NZ_LVXZ01000171.1"/>
</dbReference>
<comment type="caution">
    <text evidence="3">The sequence shown here is derived from an EMBL/GenBank/DDBJ whole genome shotgun (WGS) entry which is preliminary data.</text>
</comment>
<feature type="signal peptide" evidence="2">
    <location>
        <begin position="1"/>
        <end position="21"/>
    </location>
</feature>
<protein>
    <recommendedName>
        <fullName evidence="5">Filamentous hemagglutinin</fullName>
    </recommendedName>
</protein>
<evidence type="ECO:0008006" key="5">
    <source>
        <dbReference type="Google" id="ProtNLM"/>
    </source>
</evidence>
<accession>A0A179B9R7</accession>